<dbReference type="Proteomes" id="UP000198304">
    <property type="component" value="Unassembled WGS sequence"/>
</dbReference>
<dbReference type="EMBL" id="FZOJ01000052">
    <property type="protein sequence ID" value="SNT20519.1"/>
    <property type="molecule type" value="Genomic_DNA"/>
</dbReference>
<keyword evidence="3" id="KW-1185">Reference proteome</keyword>
<accession>A0A239KSM2</accession>
<organism evidence="2 3">
    <name type="scientific">Anaerovirgula multivorans</name>
    <dbReference type="NCBI Taxonomy" id="312168"/>
    <lineage>
        <taxon>Bacteria</taxon>
        <taxon>Bacillati</taxon>
        <taxon>Bacillota</taxon>
        <taxon>Clostridia</taxon>
        <taxon>Peptostreptococcales</taxon>
        <taxon>Natronincolaceae</taxon>
        <taxon>Anaerovirgula</taxon>
    </lineage>
</organism>
<sequence length="451" mass="49378">MKKIRIGSGAGYAGDRLEPALELMEKGNLDYIIFECLAERTIAIAQEQKIKNPDKGYNGLLEYRMDKVLPLCVEKRVKVITNMGAANPQAAAAVIKRMAEEKGIERLKIASVLGDDIYGDIEKYMDYDVLELETKLENIKDQIVSANVYIGADGVVEALTNGADIVVTGRIADPALVLAPIMHEFGWTSEEYDKIGKGIMIGHLLECAGQITGGYFADPGYKDVSELWKLGFPIAEIDENGEVVITKVEGSGGRVTTQTCKEQLIYEIHDPAAYVTPDGIADYSNITMKEIAPDRVEVKGAVGREKPDTLKVSIGYRDCYIGEGEMSYGGSGAYERAKLAGEIVKKRLEYTGVNIEELRIDYIGINSLYKDQISDAMFENRSACKEVRLRVSGRTAERSDAVKIGNEVEALYTNGPAGGGGATQGVKEIISIASIFVPREDIKIEVNYEEV</sequence>
<dbReference type="AlphaFoldDB" id="A0A239KSM2"/>
<dbReference type="InterPro" id="IPR010839">
    <property type="entry name" value="AtuA_N"/>
</dbReference>
<evidence type="ECO:0000259" key="1">
    <source>
        <dbReference type="Pfam" id="PF07287"/>
    </source>
</evidence>
<protein>
    <recommendedName>
        <fullName evidence="1">Acyclic terpene utilisation N-terminal domain-containing protein</fullName>
    </recommendedName>
</protein>
<proteinExistence type="predicted"/>
<evidence type="ECO:0000313" key="3">
    <source>
        <dbReference type="Proteomes" id="UP000198304"/>
    </source>
</evidence>
<name>A0A239KSM2_9FIRM</name>
<reference evidence="2 3" key="1">
    <citation type="submission" date="2017-06" db="EMBL/GenBank/DDBJ databases">
        <authorList>
            <person name="Kim H.J."/>
            <person name="Triplett B.A."/>
        </authorList>
    </citation>
    <scope>NUCLEOTIDE SEQUENCE [LARGE SCALE GENOMIC DNA]</scope>
    <source>
        <strain evidence="2 3">SCA</strain>
    </source>
</reference>
<dbReference type="Pfam" id="PF07287">
    <property type="entry name" value="AtuA"/>
    <property type="match status" value="1"/>
</dbReference>
<dbReference type="PANTHER" id="PTHR47472:SF1">
    <property type="entry name" value="DUF1446-DOMAIN-CONTAINING PROTEIN"/>
    <property type="match status" value="1"/>
</dbReference>
<dbReference type="RefSeq" id="WP_089285428.1">
    <property type="nucleotide sequence ID" value="NZ_FZOJ01000052.1"/>
</dbReference>
<evidence type="ECO:0000313" key="2">
    <source>
        <dbReference type="EMBL" id="SNT20519.1"/>
    </source>
</evidence>
<gene>
    <name evidence="2" type="ORF">SAMN05446037_10522</name>
</gene>
<dbReference type="PANTHER" id="PTHR47472">
    <property type="entry name" value="PROPIONYL-COA CARBOXYLASE"/>
    <property type="match status" value="1"/>
</dbReference>
<feature type="domain" description="Acyclic terpene utilisation N-terminal" evidence="1">
    <location>
        <begin position="4"/>
        <end position="447"/>
    </location>
</feature>
<dbReference type="OrthoDB" id="9763456at2"/>